<evidence type="ECO:0000256" key="1">
    <source>
        <dbReference type="ARBA" id="ARBA00006295"/>
    </source>
</evidence>
<dbReference type="InterPro" id="IPR004437">
    <property type="entry name" value="ParB/RepB/Spo0J"/>
</dbReference>
<dbReference type="NCBIfam" id="TIGR00180">
    <property type="entry name" value="parB_part"/>
    <property type="match status" value="1"/>
</dbReference>
<dbReference type="Pfam" id="PF02195">
    <property type="entry name" value="ParB_N"/>
    <property type="match status" value="1"/>
</dbReference>
<dbReference type="SMART" id="SM00470">
    <property type="entry name" value="ParB"/>
    <property type="match status" value="1"/>
</dbReference>
<dbReference type="PANTHER" id="PTHR33375:SF1">
    <property type="entry name" value="CHROMOSOME-PARTITIONING PROTEIN PARB-RELATED"/>
    <property type="match status" value="1"/>
</dbReference>
<name>A0ABV7F5K9_9BURK</name>
<dbReference type="SUPFAM" id="SSF110849">
    <property type="entry name" value="ParB/Sulfiredoxin"/>
    <property type="match status" value="1"/>
</dbReference>
<dbReference type="InterPro" id="IPR036086">
    <property type="entry name" value="ParB/Sulfiredoxin_sf"/>
</dbReference>
<comment type="caution">
    <text evidence="3">The sequence shown here is derived from an EMBL/GenBank/DDBJ whole genome shotgun (WGS) entry which is preliminary data.</text>
</comment>
<dbReference type="PANTHER" id="PTHR33375">
    <property type="entry name" value="CHROMOSOME-PARTITIONING PROTEIN PARB-RELATED"/>
    <property type="match status" value="1"/>
</dbReference>
<evidence type="ECO:0000259" key="2">
    <source>
        <dbReference type="SMART" id="SM00470"/>
    </source>
</evidence>
<dbReference type="EMBL" id="JBHRTP010000071">
    <property type="protein sequence ID" value="MFC3110227.1"/>
    <property type="molecule type" value="Genomic_DNA"/>
</dbReference>
<evidence type="ECO:0000313" key="4">
    <source>
        <dbReference type="Proteomes" id="UP001595530"/>
    </source>
</evidence>
<protein>
    <submittedName>
        <fullName evidence="3">ParB/RepB/Spo0J family partition protein</fullName>
    </submittedName>
</protein>
<sequence>MTKSKNDRFAKLGASIVKQASASQDRFARADITMAIAASKGDPDHIATPLVPRTESSHVETPRLPAADGESRLRTLEIAKVKDHPRNARKLYDPSRIDSMAKTIARDGQKVPVIVMADASEPGTYLLLEGRYRKRSLLSLGRTTILTLEVDELDDLEAYRLSLLLNEERNDQTDLDNALSWKEMLDDKVFTSQRHICEQLGLSEANVSKTLALLELQDSVMAVMKTNPSAFGLRIGYELRMLSKQLSEAELETVVMKVSDGIMTVVELEALRVKRERKPTHRERSRGYALHFGDAKLGTMREFDDGRLKIELGGAPELLREAIKQAVQKAITDHSKFTENQD</sequence>
<dbReference type="Gene3D" id="3.90.1530.10">
    <property type="entry name" value="Conserved hypothetical protein from pyrococcus furiosus pfu- 392566-001, ParB domain"/>
    <property type="match status" value="1"/>
</dbReference>
<comment type="similarity">
    <text evidence="1">Belongs to the ParB family.</text>
</comment>
<dbReference type="InterPro" id="IPR050336">
    <property type="entry name" value="Chromosome_partition/occlusion"/>
</dbReference>
<keyword evidence="4" id="KW-1185">Reference proteome</keyword>
<reference evidence="4" key="1">
    <citation type="journal article" date="2019" name="Int. J. Syst. Evol. Microbiol.">
        <title>The Global Catalogue of Microorganisms (GCM) 10K type strain sequencing project: providing services to taxonomists for standard genome sequencing and annotation.</title>
        <authorList>
            <consortium name="The Broad Institute Genomics Platform"/>
            <consortium name="The Broad Institute Genome Sequencing Center for Infectious Disease"/>
            <person name="Wu L."/>
            <person name="Ma J."/>
        </authorList>
    </citation>
    <scope>NUCLEOTIDE SEQUENCE [LARGE SCALE GENOMIC DNA]</scope>
    <source>
        <strain evidence="4">KCTC 42986</strain>
    </source>
</reference>
<dbReference type="Gene3D" id="1.10.10.2830">
    <property type="match status" value="1"/>
</dbReference>
<accession>A0ABV7F5K9</accession>
<gene>
    <name evidence="3" type="ORF">ACFOFO_20060</name>
</gene>
<evidence type="ECO:0000313" key="3">
    <source>
        <dbReference type="EMBL" id="MFC3110227.1"/>
    </source>
</evidence>
<dbReference type="Proteomes" id="UP001595530">
    <property type="component" value="Unassembled WGS sequence"/>
</dbReference>
<dbReference type="SUPFAM" id="SSF109709">
    <property type="entry name" value="KorB DNA-binding domain-like"/>
    <property type="match status" value="1"/>
</dbReference>
<dbReference type="RefSeq" id="WP_390328670.1">
    <property type="nucleotide sequence ID" value="NZ_JBHRTP010000071.1"/>
</dbReference>
<organism evidence="3 4">
    <name type="scientific">Undibacterium arcticum</name>
    <dbReference type="NCBI Taxonomy" id="1762892"/>
    <lineage>
        <taxon>Bacteria</taxon>
        <taxon>Pseudomonadati</taxon>
        <taxon>Pseudomonadota</taxon>
        <taxon>Betaproteobacteria</taxon>
        <taxon>Burkholderiales</taxon>
        <taxon>Oxalobacteraceae</taxon>
        <taxon>Undibacterium</taxon>
    </lineage>
</organism>
<proteinExistence type="inferred from homology"/>
<dbReference type="InterPro" id="IPR003115">
    <property type="entry name" value="ParB_N"/>
</dbReference>
<feature type="domain" description="ParB-like N-terminal" evidence="2">
    <location>
        <begin position="74"/>
        <end position="167"/>
    </location>
</feature>